<accession>U7QEL1</accession>
<sequence length="46" mass="4885">MLSLKVVTLAVVIAISANIIPINALSEFPVLAQTPNEPKAEADRLL</sequence>
<name>U7QEL1_9CYAN</name>
<reference evidence="1 2" key="1">
    <citation type="journal article" date="2013" name="Front. Microbiol.">
        <title>Comparative genomic analyses of the cyanobacterium, Lyngbya aestuarii BL J, a powerful hydrogen producer.</title>
        <authorList>
            <person name="Kothari A."/>
            <person name="Vaughn M."/>
            <person name="Garcia-Pichel F."/>
        </authorList>
    </citation>
    <scope>NUCLEOTIDE SEQUENCE [LARGE SCALE GENOMIC DNA]</scope>
    <source>
        <strain evidence="1 2">BL J</strain>
    </source>
</reference>
<organism evidence="1 2">
    <name type="scientific">Lyngbya aestuarii BL J</name>
    <dbReference type="NCBI Taxonomy" id="1348334"/>
    <lineage>
        <taxon>Bacteria</taxon>
        <taxon>Bacillati</taxon>
        <taxon>Cyanobacteriota</taxon>
        <taxon>Cyanophyceae</taxon>
        <taxon>Oscillatoriophycideae</taxon>
        <taxon>Oscillatoriales</taxon>
        <taxon>Microcoleaceae</taxon>
        <taxon>Lyngbya</taxon>
    </lineage>
</organism>
<dbReference type="Proteomes" id="UP000017127">
    <property type="component" value="Unassembled WGS sequence"/>
</dbReference>
<protein>
    <submittedName>
        <fullName evidence="1">Uncharacterized protein</fullName>
    </submittedName>
</protein>
<dbReference type="RefSeq" id="WP_023068017.1">
    <property type="nucleotide sequence ID" value="NZ_AUZM01000050.1"/>
</dbReference>
<evidence type="ECO:0000313" key="2">
    <source>
        <dbReference type="Proteomes" id="UP000017127"/>
    </source>
</evidence>
<proteinExistence type="predicted"/>
<dbReference type="AlphaFoldDB" id="U7QEL1"/>
<keyword evidence="2" id="KW-1185">Reference proteome</keyword>
<evidence type="ECO:0000313" key="1">
    <source>
        <dbReference type="EMBL" id="ERT05717.1"/>
    </source>
</evidence>
<comment type="caution">
    <text evidence="1">The sequence shown here is derived from an EMBL/GenBank/DDBJ whole genome shotgun (WGS) entry which is preliminary data.</text>
</comment>
<dbReference type="EMBL" id="AUZM01000050">
    <property type="protein sequence ID" value="ERT05717.1"/>
    <property type="molecule type" value="Genomic_DNA"/>
</dbReference>
<gene>
    <name evidence="1" type="ORF">M595_4296</name>
</gene>